<evidence type="ECO:0000259" key="6">
    <source>
        <dbReference type="Pfam" id="PF08281"/>
    </source>
</evidence>
<dbReference type="Gene3D" id="1.10.1740.10">
    <property type="match status" value="1"/>
</dbReference>
<dbReference type="InterPro" id="IPR013324">
    <property type="entry name" value="RNA_pol_sigma_r3/r4-like"/>
</dbReference>
<dbReference type="GO" id="GO:0003677">
    <property type="term" value="F:DNA binding"/>
    <property type="evidence" value="ECO:0007669"/>
    <property type="project" value="InterPro"/>
</dbReference>
<dbReference type="GO" id="GO:0006352">
    <property type="term" value="P:DNA-templated transcription initiation"/>
    <property type="evidence" value="ECO:0007669"/>
    <property type="project" value="InterPro"/>
</dbReference>
<feature type="domain" description="RNA polymerase sigma-70 region 2" evidence="5">
    <location>
        <begin position="51"/>
        <end position="118"/>
    </location>
</feature>
<dbReference type="PANTHER" id="PTHR43133">
    <property type="entry name" value="RNA POLYMERASE ECF-TYPE SIGMA FACTO"/>
    <property type="match status" value="1"/>
</dbReference>
<dbReference type="InterPro" id="IPR007627">
    <property type="entry name" value="RNA_pol_sigma70_r2"/>
</dbReference>
<dbReference type="Proteomes" id="UP000183461">
    <property type="component" value="Unassembled WGS sequence"/>
</dbReference>
<dbReference type="RefSeq" id="WP_072300192.1">
    <property type="nucleotide sequence ID" value="NZ_FPIP01000004.1"/>
</dbReference>
<dbReference type="InterPro" id="IPR039425">
    <property type="entry name" value="RNA_pol_sigma-70-like"/>
</dbReference>
<dbReference type="InterPro" id="IPR013325">
    <property type="entry name" value="RNA_pol_sigma_r2"/>
</dbReference>
<organism evidence="7 8">
    <name type="scientific">Ruminococcus flavefaciens</name>
    <dbReference type="NCBI Taxonomy" id="1265"/>
    <lineage>
        <taxon>Bacteria</taxon>
        <taxon>Bacillati</taxon>
        <taxon>Bacillota</taxon>
        <taxon>Clostridia</taxon>
        <taxon>Eubacteriales</taxon>
        <taxon>Oscillospiraceae</taxon>
        <taxon>Ruminococcus</taxon>
    </lineage>
</organism>
<evidence type="ECO:0000313" key="7">
    <source>
        <dbReference type="EMBL" id="SFW33815.1"/>
    </source>
</evidence>
<protein>
    <submittedName>
        <fullName evidence="7">RNA polymerase sigma-70 factor, ECF subfamily</fullName>
    </submittedName>
</protein>
<name>A0A1K1NES6_RUMFL</name>
<evidence type="ECO:0000256" key="2">
    <source>
        <dbReference type="ARBA" id="ARBA00023015"/>
    </source>
</evidence>
<dbReference type="Gene3D" id="1.10.10.10">
    <property type="entry name" value="Winged helix-like DNA-binding domain superfamily/Winged helix DNA-binding domain"/>
    <property type="match status" value="1"/>
</dbReference>
<dbReference type="Pfam" id="PF04542">
    <property type="entry name" value="Sigma70_r2"/>
    <property type="match status" value="1"/>
</dbReference>
<dbReference type="SUPFAM" id="SSF88946">
    <property type="entry name" value="Sigma2 domain of RNA polymerase sigma factors"/>
    <property type="match status" value="1"/>
</dbReference>
<keyword evidence="2" id="KW-0805">Transcription regulation</keyword>
<feature type="domain" description="RNA polymerase sigma factor 70 region 4 type 2" evidence="6">
    <location>
        <begin position="141"/>
        <end position="188"/>
    </location>
</feature>
<evidence type="ECO:0000256" key="4">
    <source>
        <dbReference type="ARBA" id="ARBA00023163"/>
    </source>
</evidence>
<evidence type="ECO:0000259" key="5">
    <source>
        <dbReference type="Pfam" id="PF04542"/>
    </source>
</evidence>
<evidence type="ECO:0000313" key="8">
    <source>
        <dbReference type="Proteomes" id="UP000183461"/>
    </source>
</evidence>
<dbReference type="InterPro" id="IPR013249">
    <property type="entry name" value="RNA_pol_sigma70_r4_t2"/>
</dbReference>
<comment type="similarity">
    <text evidence="1">Belongs to the sigma-70 factor family. ECF subfamily.</text>
</comment>
<dbReference type="EMBL" id="FPIP01000004">
    <property type="protein sequence ID" value="SFW33815.1"/>
    <property type="molecule type" value="Genomic_DNA"/>
</dbReference>
<reference evidence="8" key="1">
    <citation type="submission" date="2016-11" db="EMBL/GenBank/DDBJ databases">
        <authorList>
            <person name="Varghese N."/>
            <person name="Submissions S."/>
        </authorList>
    </citation>
    <scope>NUCLEOTIDE SEQUENCE [LARGE SCALE GENOMIC DNA]</scope>
    <source>
        <strain evidence="8">YL228</strain>
    </source>
</reference>
<dbReference type="SUPFAM" id="SSF88659">
    <property type="entry name" value="Sigma3 and sigma4 domains of RNA polymerase sigma factors"/>
    <property type="match status" value="1"/>
</dbReference>
<sequence length="199" mass="22687">MDAETKLLSGGDGAIFTNVLNKEQSFSNEEDNTVNRLIISCRNSKESLNTLYTMFKDSVFAVAFGITSDYHLAEDCVIETFVRLTQVKKFSPKKGDGKGFILTIARNVALELRRRHKREVSNFIIQSYGEAEKTVEDSIYINQLLKYLNEKQRETVILHCCAELTFRQIAKIMKCPETTAKSRYQKAISILKEKAGEQQ</sequence>
<accession>A0A1K1NES6</accession>
<keyword evidence="3" id="KW-0731">Sigma factor</keyword>
<evidence type="ECO:0000256" key="3">
    <source>
        <dbReference type="ARBA" id="ARBA00023082"/>
    </source>
</evidence>
<dbReference type="InterPro" id="IPR014284">
    <property type="entry name" value="RNA_pol_sigma-70_dom"/>
</dbReference>
<evidence type="ECO:0000256" key="1">
    <source>
        <dbReference type="ARBA" id="ARBA00010641"/>
    </source>
</evidence>
<proteinExistence type="inferred from homology"/>
<dbReference type="Pfam" id="PF08281">
    <property type="entry name" value="Sigma70_r4_2"/>
    <property type="match status" value="1"/>
</dbReference>
<dbReference type="GO" id="GO:0016987">
    <property type="term" value="F:sigma factor activity"/>
    <property type="evidence" value="ECO:0007669"/>
    <property type="project" value="UniProtKB-KW"/>
</dbReference>
<keyword evidence="4" id="KW-0804">Transcription</keyword>
<dbReference type="PANTHER" id="PTHR43133:SF60">
    <property type="entry name" value="RNA POLYMERASE SIGMA FACTOR SIGV"/>
    <property type="match status" value="1"/>
</dbReference>
<dbReference type="NCBIfam" id="TIGR02937">
    <property type="entry name" value="sigma70-ECF"/>
    <property type="match status" value="1"/>
</dbReference>
<gene>
    <name evidence="7" type="ORF">SAMN02910280_1924</name>
</gene>
<dbReference type="AlphaFoldDB" id="A0A1K1NES6"/>
<dbReference type="InterPro" id="IPR036388">
    <property type="entry name" value="WH-like_DNA-bd_sf"/>
</dbReference>